<dbReference type="VEuPathDB" id="FungiDB:SDRG_00996"/>
<feature type="compositionally biased region" description="Basic and acidic residues" evidence="1">
    <location>
        <begin position="2247"/>
        <end position="2270"/>
    </location>
</feature>
<feature type="compositionally biased region" description="Basic and acidic residues" evidence="1">
    <location>
        <begin position="2185"/>
        <end position="2206"/>
    </location>
</feature>
<keyword evidence="3" id="KW-1185">Reference proteome</keyword>
<dbReference type="PANTHER" id="PTHR24216:SF65">
    <property type="entry name" value="PAXILLIN-LIKE PROTEIN 1"/>
    <property type="match status" value="1"/>
</dbReference>
<dbReference type="PANTHER" id="PTHR24216">
    <property type="entry name" value="PAXILLIN-RELATED"/>
    <property type="match status" value="1"/>
</dbReference>
<feature type="region of interest" description="Disordered" evidence="1">
    <location>
        <begin position="1757"/>
        <end position="1785"/>
    </location>
</feature>
<feature type="compositionally biased region" description="Basic and acidic residues" evidence="1">
    <location>
        <begin position="2550"/>
        <end position="2572"/>
    </location>
</feature>
<dbReference type="Gene3D" id="1.25.10.10">
    <property type="entry name" value="Leucine-rich Repeat Variant"/>
    <property type="match status" value="1"/>
</dbReference>
<feature type="region of interest" description="Disordered" evidence="1">
    <location>
        <begin position="2247"/>
        <end position="2306"/>
    </location>
</feature>
<dbReference type="SUPFAM" id="SSF48371">
    <property type="entry name" value="ARM repeat"/>
    <property type="match status" value="1"/>
</dbReference>
<feature type="compositionally biased region" description="Polar residues" evidence="1">
    <location>
        <begin position="563"/>
        <end position="573"/>
    </location>
</feature>
<feature type="region of interest" description="Disordered" evidence="1">
    <location>
        <begin position="1961"/>
        <end position="2002"/>
    </location>
</feature>
<feature type="compositionally biased region" description="Polar residues" evidence="1">
    <location>
        <begin position="2607"/>
        <end position="2621"/>
    </location>
</feature>
<dbReference type="RefSeq" id="XP_008604725.1">
    <property type="nucleotide sequence ID" value="XM_008606503.1"/>
</dbReference>
<feature type="region of interest" description="Disordered" evidence="1">
    <location>
        <begin position="2607"/>
        <end position="2680"/>
    </location>
</feature>
<feature type="region of interest" description="Disordered" evidence="1">
    <location>
        <begin position="631"/>
        <end position="672"/>
    </location>
</feature>
<dbReference type="OMA" id="ENEPREC"/>
<feature type="region of interest" description="Disordered" evidence="1">
    <location>
        <begin position="2550"/>
        <end position="2578"/>
    </location>
</feature>
<dbReference type="InParanoid" id="T0R5D7"/>
<feature type="region of interest" description="Disordered" evidence="1">
    <location>
        <begin position="595"/>
        <end position="614"/>
    </location>
</feature>
<feature type="compositionally biased region" description="Basic and acidic residues" evidence="1">
    <location>
        <begin position="1045"/>
        <end position="1057"/>
    </location>
</feature>
<evidence type="ECO:0008006" key="4">
    <source>
        <dbReference type="Google" id="ProtNLM"/>
    </source>
</evidence>
<dbReference type="eggNOG" id="ENOG502SIYM">
    <property type="taxonomic scope" value="Eukaryota"/>
</dbReference>
<feature type="region of interest" description="Disordered" evidence="1">
    <location>
        <begin position="96"/>
        <end position="146"/>
    </location>
</feature>
<feature type="compositionally biased region" description="Low complexity" evidence="1">
    <location>
        <begin position="103"/>
        <end position="127"/>
    </location>
</feature>
<accession>T0R5D7</accession>
<protein>
    <recommendedName>
        <fullName evidence="4">Tudor domain-containing protein</fullName>
    </recommendedName>
</protein>
<gene>
    <name evidence="2" type="ORF">SDRG_00996</name>
</gene>
<dbReference type="Proteomes" id="UP000030762">
    <property type="component" value="Unassembled WGS sequence"/>
</dbReference>
<reference evidence="2 3" key="1">
    <citation type="submission" date="2012-04" db="EMBL/GenBank/DDBJ databases">
        <title>The Genome Sequence of Saprolegnia declina VS20.</title>
        <authorList>
            <consortium name="The Broad Institute Genome Sequencing Platform"/>
            <person name="Russ C."/>
            <person name="Nusbaum C."/>
            <person name="Tyler B."/>
            <person name="van West P."/>
            <person name="Dieguez-Uribeondo J."/>
            <person name="de Bruijn I."/>
            <person name="Tripathy S."/>
            <person name="Jiang R."/>
            <person name="Young S.K."/>
            <person name="Zeng Q."/>
            <person name="Gargeya S."/>
            <person name="Fitzgerald M."/>
            <person name="Haas B."/>
            <person name="Abouelleil A."/>
            <person name="Alvarado L."/>
            <person name="Arachchi H.M."/>
            <person name="Berlin A."/>
            <person name="Chapman S.B."/>
            <person name="Goldberg J."/>
            <person name="Griggs A."/>
            <person name="Gujja S."/>
            <person name="Hansen M."/>
            <person name="Howarth C."/>
            <person name="Imamovic A."/>
            <person name="Larimer J."/>
            <person name="McCowen C."/>
            <person name="Montmayeur A."/>
            <person name="Murphy C."/>
            <person name="Neiman D."/>
            <person name="Pearson M."/>
            <person name="Priest M."/>
            <person name="Roberts A."/>
            <person name="Saif S."/>
            <person name="Shea T."/>
            <person name="Sisk P."/>
            <person name="Sykes S."/>
            <person name="Wortman J."/>
            <person name="Nusbaum C."/>
            <person name="Birren B."/>
        </authorList>
    </citation>
    <scope>NUCLEOTIDE SEQUENCE [LARGE SCALE GENOMIC DNA]</scope>
    <source>
        <strain evidence="2 3">VS20</strain>
    </source>
</reference>
<name>T0R5D7_SAPDV</name>
<feature type="compositionally biased region" description="Basic and acidic residues" evidence="1">
    <location>
        <begin position="2622"/>
        <end position="2657"/>
    </location>
</feature>
<feature type="region of interest" description="Disordered" evidence="1">
    <location>
        <begin position="444"/>
        <end position="478"/>
    </location>
</feature>
<dbReference type="SUPFAM" id="SSF63748">
    <property type="entry name" value="Tudor/PWWP/MBT"/>
    <property type="match status" value="1"/>
</dbReference>
<dbReference type="InterPro" id="IPR011989">
    <property type="entry name" value="ARM-like"/>
</dbReference>
<feature type="region of interest" description="Disordered" evidence="1">
    <location>
        <begin position="950"/>
        <end position="1057"/>
    </location>
</feature>
<proteinExistence type="predicted"/>
<organism evidence="2 3">
    <name type="scientific">Saprolegnia diclina (strain VS20)</name>
    <dbReference type="NCBI Taxonomy" id="1156394"/>
    <lineage>
        <taxon>Eukaryota</taxon>
        <taxon>Sar</taxon>
        <taxon>Stramenopiles</taxon>
        <taxon>Oomycota</taxon>
        <taxon>Saprolegniomycetes</taxon>
        <taxon>Saprolegniales</taxon>
        <taxon>Saprolegniaceae</taxon>
        <taxon>Saprolegnia</taxon>
    </lineage>
</organism>
<sequence length="2680" mass="284753">MMKKHATKTVGRATPSTAKAKARAAFSVGQLVDVAQETVGKWKRGKIMSLRQGAPTTSASKRRPENTSLQYDIAYENGQIECDIDADRLRPMAKEPASLYQAPPTTSPTSLSRPKATPSSSSTATKRTSLEGYGSHDETESGPPPMVLRTEEQLLGHQSQIQIVLDNLFSIHADVHSVKKALSTLLKLLRTAPQVTADYFHFKAGETILLHIIRSHSLYSVLQCYGFVLLRKMCHLSFESCHVFVQNGAVAAIAGALTSFPDDPIVQASGCGALAALGQLNVNSVAIMLEHNIVPLVTKAILSHLEINANTRQVQFYACEVLLELCDRGGARAAAAIVELQGDDGGLLKALVQVLRKSLKLDDKKVSCAICSLVLCLLSMNKATAQLLRQTDAISDLSIVMAKYPSHEGILKYSVLATRELAIASIQSPSNRVRQTARVILDDDKKASTATPKSRKPIKTPTPTAKGRATARSVPKKDRNVVTREKKLLETYGFDPASTPLGRKVKPSTAASALAPPTAKAAFAAPTVVTSTPLPSDPDILLTRPHSSSKLQPLVFDTLPTARPQTTTPTSGAKWSDKLTPRVPPAELKTLASELFQPKEDDGPRPSSSDASALNRISFADKLHRMIEKAETSLGTTAQVLPPATTPRPIESSRPTESVLPPATTPWPMPVSEVRPVTPASTLPEIVFGERGIFTPIANKQPVIELFPVGTKVRVRFNGGARYYPGVIAATYPDQRCYDIDYNDGEQESKVPIDWIRLQPTAGLVAALSPVKVRRIFHEGDCVEARPPGKTAFYPARVVHATSKFGATGYVYDIAYDSGEAASDVPQECLRPMVLPEWVFSLGQTVEARYKGRSKYYRGTVNKLRLTGHYDILYDDGEQEVNIHRDYIRAVVVLESYEDGDAVEAQAEGLQEYAPGVVTRCRLDGSYDVRFLAGNEETFIGPERIRRRKGGPLVQDVGDDPGPVPVELERPPPETVVSPRALKASAVTPLVPLLRPPTPRVEKSTDQDAPLSPTTHTDDGALPTPPEPSHLSVVASPSPEPSPTKQDDARSESPRKAVATFERHQRVQVRVNGSVQVETGVVLRCRLNGTYDIEFDTGEKEIGVPPDQIEPMTWPPQEYIPLWHLGDIIEARCRGRTRYIPGVIAQVHVEPTSARYDVHFENGVVQEHLDEDSIHLLRRCPDVTAVFAANARVAMDGQDGVIARCLTNGCYDVLLDVGTEVTMVPFQYLTPSTAPLPTPSALEAAQEAHPVLPSDDASADAPFLISETAATVVVDPSPKTADAAPDGDVSDASRVEGREAVEPEVTVADVNMPEKVPILSDTVDPSSLFASESNDEVADYSSTSVAGDDEPILVPEVVTAMSGPAVTDSAEAEPNEAPCTLDMAHELSASLTSSVLSAAVLGVGSPGAHDDVADEISETARDADGAAASTVTSSATAVVANAIGTAVSDITAEALRSSLVETTAAPCDVSDKSTRLFDDVIADAKDVVYLHDDATSVSNDHNADEKPTLLEADAKDSTDVWTSNQMDDVGEAVRISATAVAVGAIAIGAAVHACAVERPHDDVAVARGQATAHWASDTYDVASDSNEAVTSSKSIDAPETKDADLDPVHVNANAIEGSVDASGDGPLSELDMDVCCPSATEEAPVLALSDDPFALAMAINAVAETTCNDVLQTATTHVLDSWTPAPQDAVAADVNTDDYDFYAAGDECAPPEHATSDESAPQELVAAVASTEDFDFYATSDECAPPEMEETASAFEDEAASTEMQKNDVDLDHATPTSARDGASDHVVSLEHEAPEGNATDIALALEEEALRAATVHDLSVVVTTGMVALAVATATCASTSSTASTVALRTVATDDQPSADETLLASGNVPDDAVARQQEAAAIVPHELCAAVASDAVATALRTMASSTPLETTESCFVVETERTARIDHRSDGTPETLHATAAAAVNDAIHGAVDILTAQMHPNDDPPTGASKDKPESTNEDGHKSMLPADNPKSTKTSPRETLTLIARTDSAQVLQGDHETASSSQSAAALEPTTVVNVPDNTLRTLATAVVSEAIQAASESKDLVRLLDDAAYINDIKPTDASDSPRTIDDAVFEAKPTATSSRDDLFDKVQPYEADESKSSSLDALHALAATVTVTAIEAATKATLWDDAKANVETAPLTFDQATAAGDESLDHGAKDAVETANAKDVDDADTKGAPDDDKSTCGASTSREILHKSATDMVADTISVAMNWRTDELQRAELKMQSHDQLEHEAKISDDAKSPRVDHQGGTTMSTEAKEAEATSNTSEVAIEDSDSVGENDSVHETTPSIVMARAINSVAETTCSHAFQSATTHVAERQTLVHEEAFNLELRPQNVASCRHDAPHAAASVLAVQLASSGSEPDETTCEVITVVASTVVANAVDEGLQRSRPTTASGAHKTIRDLDDSTEAWSLPDSVVPAADVPPILDIAPLPLHKLECARSASTIAVDSLLQEGIARASAVFAASSELPPSSSDAPIKHAHIEPSTIPAAPSDESSSVAIKAADASKAFVPEKALDDLLLGLPKADAKAASDNKDKRTSYLSQERFDNQSESGQLDVPPVRVMLSHTVDSFVHDGVERAMQTMVNSSDESPTKNNLDASKEAPRRVQEPEDRPSVDDATLRMDHASESPRENQDEPTESSAPPSSFSTSTPFLPKP</sequence>
<dbReference type="InterPro" id="IPR016024">
    <property type="entry name" value="ARM-type_fold"/>
</dbReference>
<feature type="compositionally biased region" description="Basic and acidic residues" evidence="1">
    <location>
        <begin position="1973"/>
        <end position="1986"/>
    </location>
</feature>
<dbReference type="OrthoDB" id="79761at2759"/>
<evidence type="ECO:0000313" key="2">
    <source>
        <dbReference type="EMBL" id="EQC42156.1"/>
    </source>
</evidence>
<evidence type="ECO:0000313" key="3">
    <source>
        <dbReference type="Proteomes" id="UP000030762"/>
    </source>
</evidence>
<dbReference type="CDD" id="cd04508">
    <property type="entry name" value="Tudor_SF"/>
    <property type="match status" value="2"/>
</dbReference>
<dbReference type="GeneID" id="19941723"/>
<dbReference type="EMBL" id="JH767133">
    <property type="protein sequence ID" value="EQC42156.1"/>
    <property type="molecule type" value="Genomic_DNA"/>
</dbReference>
<evidence type="ECO:0000256" key="1">
    <source>
        <dbReference type="SAM" id="MobiDB-lite"/>
    </source>
</evidence>
<feature type="compositionally biased region" description="Low complexity" evidence="1">
    <location>
        <begin position="2662"/>
        <end position="2680"/>
    </location>
</feature>
<dbReference type="Gene3D" id="2.30.30.140">
    <property type="match status" value="6"/>
</dbReference>
<feature type="region of interest" description="Disordered" evidence="1">
    <location>
        <begin position="2185"/>
        <end position="2211"/>
    </location>
</feature>
<feature type="region of interest" description="Disordered" evidence="1">
    <location>
        <begin position="560"/>
        <end position="581"/>
    </location>
</feature>